<reference evidence="2" key="1">
    <citation type="submission" date="2017-09" db="EMBL/GenBank/DDBJ databases">
        <title>Depth-based differentiation of microbial function through sediment-hosted aquifers and enrichment of novel symbionts in the deep terrestrial subsurface.</title>
        <authorList>
            <person name="Probst A.J."/>
            <person name="Ladd B."/>
            <person name="Jarett J.K."/>
            <person name="Geller-Mcgrath D.E."/>
            <person name="Sieber C.M.K."/>
            <person name="Emerson J.B."/>
            <person name="Anantharaman K."/>
            <person name="Thomas B.C."/>
            <person name="Malmstrom R."/>
            <person name="Stieglmeier M."/>
            <person name="Klingl A."/>
            <person name="Woyke T."/>
            <person name="Ryan C.M."/>
            <person name="Banfield J.F."/>
        </authorList>
    </citation>
    <scope>NUCLEOTIDE SEQUENCE [LARGE SCALE GENOMIC DNA]</scope>
</reference>
<dbReference type="Gene3D" id="3.60.15.10">
    <property type="entry name" value="Ribonuclease Z/Hydroxyacylglutathione hydrolase-like"/>
    <property type="match status" value="1"/>
</dbReference>
<feature type="non-terminal residue" evidence="1">
    <location>
        <position position="1"/>
    </location>
</feature>
<organism evidence="1 2">
    <name type="scientific">Candidatus Nomurabacteria bacterium CG_4_10_14_0_2_um_filter_33_9</name>
    <dbReference type="NCBI Taxonomy" id="1974728"/>
    <lineage>
        <taxon>Bacteria</taxon>
        <taxon>Candidatus Nomuraibacteriota</taxon>
    </lineage>
</organism>
<dbReference type="EMBL" id="PFOX01000053">
    <property type="protein sequence ID" value="PIZ85372.1"/>
    <property type="molecule type" value="Genomic_DNA"/>
</dbReference>
<accession>A0A2J0MF54</accession>
<dbReference type="InterPro" id="IPR036866">
    <property type="entry name" value="RibonucZ/Hydroxyglut_hydro"/>
</dbReference>
<dbReference type="GO" id="GO:0016787">
    <property type="term" value="F:hydrolase activity"/>
    <property type="evidence" value="ECO:0007669"/>
    <property type="project" value="UniProtKB-KW"/>
</dbReference>
<dbReference type="AlphaFoldDB" id="A0A2J0MF54"/>
<gene>
    <name evidence="1" type="ORF">COX94_02850</name>
</gene>
<keyword evidence="1" id="KW-0378">Hydrolase</keyword>
<protein>
    <submittedName>
        <fullName evidence="1">MBL fold hydrolase</fullName>
    </submittedName>
</protein>
<name>A0A2J0MF54_9BACT</name>
<sequence>DNKYGHPHKEILDELNQFGAKVLRTDLLGAIIMKCVKMNACEINR</sequence>
<evidence type="ECO:0000313" key="1">
    <source>
        <dbReference type="EMBL" id="PIZ85372.1"/>
    </source>
</evidence>
<evidence type="ECO:0000313" key="2">
    <source>
        <dbReference type="Proteomes" id="UP000229132"/>
    </source>
</evidence>
<proteinExistence type="predicted"/>
<dbReference type="Proteomes" id="UP000229132">
    <property type="component" value="Unassembled WGS sequence"/>
</dbReference>
<comment type="caution">
    <text evidence="1">The sequence shown here is derived from an EMBL/GenBank/DDBJ whole genome shotgun (WGS) entry which is preliminary data.</text>
</comment>